<feature type="transmembrane region" description="Helical" evidence="1">
    <location>
        <begin position="234"/>
        <end position="253"/>
    </location>
</feature>
<dbReference type="RefSeq" id="WP_207675566.1">
    <property type="nucleotide sequence ID" value="NZ_JAFREM010000037.1"/>
</dbReference>
<protein>
    <submittedName>
        <fullName evidence="2">Uncharacterized protein</fullName>
    </submittedName>
</protein>
<gene>
    <name evidence="2" type="ORF">JZO70_20535</name>
</gene>
<dbReference type="Proteomes" id="UP000664601">
    <property type="component" value="Unassembled WGS sequence"/>
</dbReference>
<sequence>MKIKMTQTKSWTKKEYQIDGSKRQFFGKAPSLNGHGKLLLESSSGRSWEMKSLPAPLVDMLPFGGAFGRNRRIFQYQIFYGERKIGMISEFFYDQVMRRYEVVYEKQTCFVYSLFQGAHELLLIFVGDRQIAEIRRETTVVDFKDNYELYLLDEVDDCEVPLILFLLYYDHIKHGDRGAASKGLKTKEISYSYGKANQLYDPDWFSNHFPNDPAVRLVLDPEKEKNWVERTVRINRLMECLALVVILAGLTYMVRVNPVSLIGLTLFVGGFLVVHGIRRLRSRKELDE</sequence>
<keyword evidence="3" id="KW-1185">Reference proteome</keyword>
<comment type="caution">
    <text evidence="2">The sequence shown here is derived from an EMBL/GenBank/DDBJ whole genome shotgun (WGS) entry which is preliminary data.</text>
</comment>
<feature type="transmembrane region" description="Helical" evidence="1">
    <location>
        <begin position="259"/>
        <end position="277"/>
    </location>
</feature>
<organism evidence="2 3">
    <name type="scientific">Candidatus Enterococcus moelleringii</name>
    <dbReference type="NCBI Taxonomy" id="2815325"/>
    <lineage>
        <taxon>Bacteria</taxon>
        <taxon>Bacillati</taxon>
        <taxon>Bacillota</taxon>
        <taxon>Bacilli</taxon>
        <taxon>Lactobacillales</taxon>
        <taxon>Enterococcaceae</taxon>
        <taxon>Enterococcus</taxon>
    </lineage>
</organism>
<keyword evidence="1" id="KW-1133">Transmembrane helix</keyword>
<name>A0ABS3LG03_9ENTE</name>
<evidence type="ECO:0000256" key="1">
    <source>
        <dbReference type="SAM" id="Phobius"/>
    </source>
</evidence>
<keyword evidence="1" id="KW-0472">Membrane</keyword>
<evidence type="ECO:0000313" key="3">
    <source>
        <dbReference type="Proteomes" id="UP000664601"/>
    </source>
</evidence>
<dbReference type="EMBL" id="JAFREM010000037">
    <property type="protein sequence ID" value="MBO1308574.1"/>
    <property type="molecule type" value="Genomic_DNA"/>
</dbReference>
<keyword evidence="1" id="KW-0812">Transmembrane</keyword>
<proteinExistence type="predicted"/>
<evidence type="ECO:0000313" key="2">
    <source>
        <dbReference type="EMBL" id="MBO1308574.1"/>
    </source>
</evidence>
<reference evidence="2 3" key="1">
    <citation type="submission" date="2021-03" db="EMBL/GenBank/DDBJ databases">
        <title>Enterococcal diversity collection.</title>
        <authorList>
            <person name="Gilmore M.S."/>
            <person name="Schwartzman J."/>
            <person name="Van Tyne D."/>
            <person name="Martin M."/>
            <person name="Earl A.M."/>
            <person name="Manson A.L."/>
            <person name="Straub T."/>
            <person name="Salamzade R."/>
            <person name="Saavedra J."/>
            <person name="Lebreton F."/>
            <person name="Prichula J."/>
            <person name="Schaufler K."/>
            <person name="Gaca A."/>
            <person name="Sgardioli B."/>
            <person name="Wagenaar J."/>
            <person name="Strong T."/>
        </authorList>
    </citation>
    <scope>NUCLEOTIDE SEQUENCE [LARGE SCALE GENOMIC DNA]</scope>
    <source>
        <strain evidence="2 3">669A</strain>
    </source>
</reference>
<accession>A0ABS3LG03</accession>